<sequence>MGLLCGALTVSNSMAKVHYSFLGLFASPNVHAKFGPNLYFLCAARVTYVICRTIVLL</sequence>
<protein>
    <submittedName>
        <fullName evidence="1">Uncharacterized protein</fullName>
    </submittedName>
</protein>
<proteinExistence type="predicted"/>
<name>A0A834WNG7_9FABA</name>
<dbReference type="AlphaFoldDB" id="A0A834WNG7"/>
<keyword evidence="2" id="KW-1185">Reference proteome</keyword>
<dbReference type="Proteomes" id="UP000634136">
    <property type="component" value="Unassembled WGS sequence"/>
</dbReference>
<evidence type="ECO:0000313" key="2">
    <source>
        <dbReference type="Proteomes" id="UP000634136"/>
    </source>
</evidence>
<reference evidence="1" key="1">
    <citation type="submission" date="2020-09" db="EMBL/GenBank/DDBJ databases">
        <title>Genome-Enabled Discovery of Anthraquinone Biosynthesis in Senna tora.</title>
        <authorList>
            <person name="Kang S.-H."/>
            <person name="Pandey R.P."/>
            <person name="Lee C.-M."/>
            <person name="Sim J.-S."/>
            <person name="Jeong J.-T."/>
            <person name="Choi B.-S."/>
            <person name="Jung M."/>
            <person name="Ginzburg D."/>
            <person name="Zhao K."/>
            <person name="Won S.Y."/>
            <person name="Oh T.-J."/>
            <person name="Yu Y."/>
            <person name="Kim N.-H."/>
            <person name="Lee O.R."/>
            <person name="Lee T.-H."/>
            <person name="Bashyal P."/>
            <person name="Kim T.-S."/>
            <person name="Lee W.-H."/>
            <person name="Kawkins C."/>
            <person name="Kim C.-K."/>
            <person name="Kim J.S."/>
            <person name="Ahn B.O."/>
            <person name="Rhee S.Y."/>
            <person name="Sohng J.K."/>
        </authorList>
    </citation>
    <scope>NUCLEOTIDE SEQUENCE</scope>
    <source>
        <tissue evidence="1">Leaf</tissue>
    </source>
</reference>
<accession>A0A834WNG7</accession>
<comment type="caution">
    <text evidence="1">The sequence shown here is derived from an EMBL/GenBank/DDBJ whole genome shotgun (WGS) entry which is preliminary data.</text>
</comment>
<dbReference type="EMBL" id="JAAIUW010000006">
    <property type="protein sequence ID" value="KAF7829162.1"/>
    <property type="molecule type" value="Genomic_DNA"/>
</dbReference>
<organism evidence="1 2">
    <name type="scientific">Senna tora</name>
    <dbReference type="NCBI Taxonomy" id="362788"/>
    <lineage>
        <taxon>Eukaryota</taxon>
        <taxon>Viridiplantae</taxon>
        <taxon>Streptophyta</taxon>
        <taxon>Embryophyta</taxon>
        <taxon>Tracheophyta</taxon>
        <taxon>Spermatophyta</taxon>
        <taxon>Magnoliopsida</taxon>
        <taxon>eudicotyledons</taxon>
        <taxon>Gunneridae</taxon>
        <taxon>Pentapetalae</taxon>
        <taxon>rosids</taxon>
        <taxon>fabids</taxon>
        <taxon>Fabales</taxon>
        <taxon>Fabaceae</taxon>
        <taxon>Caesalpinioideae</taxon>
        <taxon>Cassia clade</taxon>
        <taxon>Senna</taxon>
    </lineage>
</organism>
<evidence type="ECO:0000313" key="1">
    <source>
        <dbReference type="EMBL" id="KAF7829162.1"/>
    </source>
</evidence>
<gene>
    <name evidence="1" type="ORF">G2W53_020326</name>
</gene>